<evidence type="ECO:0008006" key="3">
    <source>
        <dbReference type="Google" id="ProtNLM"/>
    </source>
</evidence>
<reference evidence="1 2" key="1">
    <citation type="submission" date="2015-02" db="EMBL/GenBank/DDBJ databases">
        <title>Single-cell genomics of uncultivated deep-branching MTB reveals a conserved set of magnetosome genes.</title>
        <authorList>
            <person name="Kolinko S."/>
            <person name="Richter M."/>
            <person name="Glockner F.O."/>
            <person name="Brachmann A."/>
            <person name="Schuler D."/>
        </authorList>
    </citation>
    <scope>NUCLEOTIDE SEQUENCE [LARGE SCALE GENOMIC DNA]</scope>
    <source>
        <strain evidence="1">SKK-01</strain>
    </source>
</reference>
<organism evidence="1 2">
    <name type="scientific">Candidatus Omnitrophus magneticus</name>
    <dbReference type="NCBI Taxonomy" id="1609969"/>
    <lineage>
        <taxon>Bacteria</taxon>
        <taxon>Pseudomonadati</taxon>
        <taxon>Candidatus Omnitrophota</taxon>
        <taxon>Candidatus Omnitrophus</taxon>
    </lineage>
</organism>
<proteinExistence type="predicted"/>
<name>A0A0F0CJF7_9BACT</name>
<evidence type="ECO:0000313" key="2">
    <source>
        <dbReference type="Proteomes" id="UP000033428"/>
    </source>
</evidence>
<gene>
    <name evidence="1" type="ORF">OMAG_002688</name>
</gene>
<protein>
    <recommendedName>
        <fullName evidence="3">Protein containing DUF1703</fullName>
    </recommendedName>
</protein>
<dbReference type="Proteomes" id="UP000033428">
    <property type="component" value="Unassembled WGS sequence"/>
</dbReference>
<sequence>MCWLYNSVISSFVHVPKRIDSALILKGEPVPNDASLGRTFVLELKLKRDSDSKEDGLDQISRYLDTLGMTKGYLILFEIKPSSIIPWETRVKWEDVIHQNKEITIVEM</sequence>
<dbReference type="EMBL" id="JYNY01000581">
    <property type="protein sequence ID" value="KJJ83443.1"/>
    <property type="molecule type" value="Genomic_DNA"/>
</dbReference>
<dbReference type="AlphaFoldDB" id="A0A0F0CJF7"/>
<accession>A0A0F0CJF7</accession>
<evidence type="ECO:0000313" key="1">
    <source>
        <dbReference type="EMBL" id="KJJ83443.1"/>
    </source>
</evidence>
<comment type="caution">
    <text evidence="1">The sequence shown here is derived from an EMBL/GenBank/DDBJ whole genome shotgun (WGS) entry which is preliminary data.</text>
</comment>
<keyword evidence="2" id="KW-1185">Reference proteome</keyword>